<dbReference type="AlphaFoldDB" id="A0A090YKH0"/>
<evidence type="ECO:0000313" key="1">
    <source>
        <dbReference type="EMBL" id="KFM98417.1"/>
    </source>
</evidence>
<sequence length="50" mass="5854">MITEADMKMLRLLAVHWFGTLRKVNFPYKSLSPLLISTSLNERDIGARRY</sequence>
<comment type="caution">
    <text evidence="1">The sequence shown here is derived from an EMBL/GenBank/DDBJ whole genome shotgun (WGS) entry which is preliminary data.</text>
</comment>
<name>A0A090YKH0_PAEMA</name>
<organism evidence="1 2">
    <name type="scientific">Paenibacillus macerans</name>
    <name type="common">Bacillus macerans</name>
    <dbReference type="NCBI Taxonomy" id="44252"/>
    <lineage>
        <taxon>Bacteria</taxon>
        <taxon>Bacillati</taxon>
        <taxon>Bacillota</taxon>
        <taxon>Bacilli</taxon>
        <taxon>Bacillales</taxon>
        <taxon>Paenibacillaceae</taxon>
        <taxon>Paenibacillus</taxon>
    </lineage>
</organism>
<dbReference type="HOGENOM" id="CLU_3120645_0_0_9"/>
<dbReference type="Proteomes" id="UP000029278">
    <property type="component" value="Unassembled WGS sequence"/>
</dbReference>
<dbReference type="PATRIC" id="fig|44252.3.peg.4861"/>
<protein>
    <submittedName>
        <fullName evidence="1">Uncharacterized protein</fullName>
    </submittedName>
</protein>
<dbReference type="EMBL" id="JMQA01000040">
    <property type="protein sequence ID" value="KFM98417.1"/>
    <property type="molecule type" value="Genomic_DNA"/>
</dbReference>
<gene>
    <name evidence="1" type="ORF">DJ90_4296</name>
</gene>
<keyword evidence="2" id="KW-1185">Reference proteome</keyword>
<accession>A0A090YKH0</accession>
<reference evidence="1 2" key="1">
    <citation type="submission" date="2014-04" db="EMBL/GenBank/DDBJ databases">
        <authorList>
            <person name="Bishop-Lilly K.A."/>
            <person name="Broomall S.M."/>
            <person name="Chain P.S."/>
            <person name="Chertkov O."/>
            <person name="Coyne S.R."/>
            <person name="Daligault H.E."/>
            <person name="Davenport K.W."/>
            <person name="Erkkila T."/>
            <person name="Frey K.G."/>
            <person name="Gibbons H.S."/>
            <person name="Gu W."/>
            <person name="Jaissle J."/>
            <person name="Johnson S.L."/>
            <person name="Koroleva G.I."/>
            <person name="Ladner J.T."/>
            <person name="Lo C.-C."/>
            <person name="Minogue T.D."/>
            <person name="Munk C."/>
            <person name="Palacios G.F."/>
            <person name="Redden C.L."/>
            <person name="Rosenzweig C.N."/>
            <person name="Scholz M.B."/>
            <person name="Teshima H."/>
            <person name="Xu Y."/>
        </authorList>
    </citation>
    <scope>NUCLEOTIDE SEQUENCE [LARGE SCALE GENOMIC DNA]</scope>
    <source>
        <strain evidence="1 2">8244</strain>
    </source>
</reference>
<evidence type="ECO:0000313" key="2">
    <source>
        <dbReference type="Proteomes" id="UP000029278"/>
    </source>
</evidence>
<proteinExistence type="predicted"/>